<dbReference type="GO" id="GO:0004497">
    <property type="term" value="F:monooxygenase activity"/>
    <property type="evidence" value="ECO:0007669"/>
    <property type="project" value="UniProtKB-KW"/>
</dbReference>
<comment type="caution">
    <text evidence="1">The sequence shown here is derived from an EMBL/GenBank/DDBJ whole genome shotgun (WGS) entry which is preliminary data.</text>
</comment>
<reference evidence="1 2" key="1">
    <citation type="submission" date="2019-03" db="EMBL/GenBank/DDBJ databases">
        <title>Sapientia aquatica gen. nov., sp. nov., isolated from a crater lake.</title>
        <authorList>
            <person name="Felfoldi T."/>
            <person name="Szabo A."/>
            <person name="Toth E."/>
            <person name="Schumann P."/>
            <person name="Keki Z."/>
            <person name="Marialigeti K."/>
            <person name="Mathe I."/>
        </authorList>
    </citation>
    <scope>NUCLEOTIDE SEQUENCE [LARGE SCALE GENOMIC DNA]</scope>
    <source>
        <strain evidence="1 2">SA-152</strain>
    </source>
</reference>
<dbReference type="AlphaFoldDB" id="A0A4R5W2L2"/>
<dbReference type="Proteomes" id="UP000294829">
    <property type="component" value="Unassembled WGS sequence"/>
</dbReference>
<organism evidence="1 2">
    <name type="scientific">Sapientia aquatica</name>
    <dbReference type="NCBI Taxonomy" id="1549640"/>
    <lineage>
        <taxon>Bacteria</taxon>
        <taxon>Pseudomonadati</taxon>
        <taxon>Pseudomonadota</taxon>
        <taxon>Betaproteobacteria</taxon>
        <taxon>Burkholderiales</taxon>
        <taxon>Oxalobacteraceae</taxon>
        <taxon>Sapientia</taxon>
    </lineage>
</organism>
<dbReference type="PANTHER" id="PTHR37811">
    <property type="entry name" value="BLL5343 PROTEIN"/>
    <property type="match status" value="1"/>
</dbReference>
<accession>A0A4R5W2L2</accession>
<dbReference type="Gene3D" id="3.30.70.100">
    <property type="match status" value="1"/>
</dbReference>
<proteinExistence type="predicted"/>
<gene>
    <name evidence="1" type="ORF">E2I14_09445</name>
</gene>
<name>A0A4R5W2L2_9BURK</name>
<protein>
    <submittedName>
        <fullName evidence="1">Antibiotic biosynthesis monooxygenase</fullName>
    </submittedName>
</protein>
<dbReference type="OrthoDB" id="6064772at2"/>
<keyword evidence="2" id="KW-1185">Reference proteome</keyword>
<dbReference type="InterPro" id="IPR052936">
    <property type="entry name" value="Jasmonate_Hydroxylase-like"/>
</dbReference>
<dbReference type="RefSeq" id="WP_133327773.1">
    <property type="nucleotide sequence ID" value="NZ_SMYL01000003.1"/>
</dbReference>
<keyword evidence="1" id="KW-0560">Oxidoreductase</keyword>
<dbReference type="EMBL" id="SMYL01000003">
    <property type="protein sequence ID" value="TDK66666.1"/>
    <property type="molecule type" value="Genomic_DNA"/>
</dbReference>
<evidence type="ECO:0000313" key="2">
    <source>
        <dbReference type="Proteomes" id="UP000294829"/>
    </source>
</evidence>
<sequence length="108" mass="12448">MFSATFIFKKKQFDDEFFQLDQQIANFAKQSTGYLGEESWENSATGCVSNVYYWETMEGLQQLMQHPAHQQAKQNNRNWLAGYQVIIAEVKRAYGDGSIAHPTALLKY</sequence>
<dbReference type="SUPFAM" id="SSF54909">
    <property type="entry name" value="Dimeric alpha+beta barrel"/>
    <property type="match status" value="1"/>
</dbReference>
<evidence type="ECO:0000313" key="1">
    <source>
        <dbReference type="EMBL" id="TDK66666.1"/>
    </source>
</evidence>
<dbReference type="PANTHER" id="PTHR37811:SF2">
    <property type="entry name" value="ABM DOMAIN-CONTAINING PROTEIN"/>
    <property type="match status" value="1"/>
</dbReference>
<keyword evidence="1" id="KW-0503">Monooxygenase</keyword>
<dbReference type="InterPro" id="IPR011008">
    <property type="entry name" value="Dimeric_a/b-barrel"/>
</dbReference>